<dbReference type="AlphaFoldDB" id="A0A480AKQ3"/>
<organism evidence="1 2">
    <name type="scientific">Dolichospermum planctonicum</name>
    <dbReference type="NCBI Taxonomy" id="136072"/>
    <lineage>
        <taxon>Bacteria</taxon>
        <taxon>Bacillati</taxon>
        <taxon>Cyanobacteriota</taxon>
        <taxon>Cyanophyceae</taxon>
        <taxon>Nostocales</taxon>
        <taxon>Aphanizomenonaceae</taxon>
        <taxon>Dolichospermum</taxon>
    </lineage>
</organism>
<accession>A0A480AKQ3</accession>
<dbReference type="EMBL" id="BJCF01000024">
    <property type="protein sequence ID" value="GCL42644.1"/>
    <property type="molecule type" value="Genomic_DNA"/>
</dbReference>
<proteinExistence type="predicted"/>
<gene>
    <name evidence="1" type="ORF">NIES80_23510</name>
</gene>
<name>A0A480AKQ3_9CYAN</name>
<sequence length="62" mass="7217">MKVAVIDELPLRNHDIRSSIRFSNVTFAKNRKNIPVDQNKNYEIQGKNKKAWRVNQAQLHSG</sequence>
<dbReference type="Proteomes" id="UP000299367">
    <property type="component" value="Unassembled WGS sequence"/>
</dbReference>
<protein>
    <submittedName>
        <fullName evidence="1">Uncharacterized protein</fullName>
    </submittedName>
</protein>
<evidence type="ECO:0000313" key="2">
    <source>
        <dbReference type="Proteomes" id="UP000299367"/>
    </source>
</evidence>
<comment type="caution">
    <text evidence="1">The sequence shown here is derived from an EMBL/GenBank/DDBJ whole genome shotgun (WGS) entry which is preliminary data.</text>
</comment>
<reference evidence="2" key="1">
    <citation type="submission" date="2019-02" db="EMBL/GenBank/DDBJ databases">
        <title>Draft genome sequence of Dolichospermum planctonicum NIES-80.</title>
        <authorList>
            <person name="Yamaguchi H."/>
            <person name="Suzuki S."/>
            <person name="Kawachi M."/>
        </authorList>
    </citation>
    <scope>NUCLEOTIDE SEQUENCE [LARGE SCALE GENOMIC DNA]</scope>
    <source>
        <strain evidence="2">NIES-80</strain>
    </source>
</reference>
<evidence type="ECO:0000313" key="1">
    <source>
        <dbReference type="EMBL" id="GCL42644.1"/>
    </source>
</evidence>